<feature type="non-terminal residue" evidence="3">
    <location>
        <position position="333"/>
    </location>
</feature>
<dbReference type="AlphaFoldDB" id="A0A8S2ZCW2"/>
<evidence type="ECO:0000256" key="1">
    <source>
        <dbReference type="ARBA" id="ARBA00005964"/>
    </source>
</evidence>
<gene>
    <name evidence="3" type="ORF">SMN809_LOCUS39894</name>
</gene>
<organism evidence="3 4">
    <name type="scientific">Rotaria magnacalcarata</name>
    <dbReference type="NCBI Taxonomy" id="392030"/>
    <lineage>
        <taxon>Eukaryota</taxon>
        <taxon>Metazoa</taxon>
        <taxon>Spiralia</taxon>
        <taxon>Gnathifera</taxon>
        <taxon>Rotifera</taxon>
        <taxon>Eurotatoria</taxon>
        <taxon>Bdelloidea</taxon>
        <taxon>Philodinida</taxon>
        <taxon>Philodinidae</taxon>
        <taxon>Rotaria</taxon>
    </lineage>
</organism>
<feature type="domain" description="Carboxylesterase type B" evidence="2">
    <location>
        <begin position="10"/>
        <end position="325"/>
    </location>
</feature>
<dbReference type="Pfam" id="PF00135">
    <property type="entry name" value="COesterase"/>
    <property type="match status" value="1"/>
</dbReference>
<dbReference type="SUPFAM" id="SSF53474">
    <property type="entry name" value="alpha/beta-Hydrolases"/>
    <property type="match status" value="1"/>
</dbReference>
<evidence type="ECO:0000313" key="3">
    <source>
        <dbReference type="EMBL" id="CAF4621003.1"/>
    </source>
</evidence>
<dbReference type="InterPro" id="IPR002018">
    <property type="entry name" value="CarbesteraseB"/>
</dbReference>
<evidence type="ECO:0000313" key="4">
    <source>
        <dbReference type="Proteomes" id="UP000676336"/>
    </source>
</evidence>
<protein>
    <recommendedName>
        <fullName evidence="2">Carboxylesterase type B domain-containing protein</fullName>
    </recommendedName>
</protein>
<dbReference type="Proteomes" id="UP000676336">
    <property type="component" value="Unassembled WGS sequence"/>
</dbReference>
<comment type="caution">
    <text evidence="3">The sequence shown here is derived from an EMBL/GenBank/DDBJ whole genome shotgun (WGS) entry which is preliminary data.</text>
</comment>
<sequence>STNGLNSELLLNTTSGLFKGKLTKIQDVPIKQYLGIPYGEKPLRFQIPILRRYNNKAILQAVRRTPACLQAPSSLSYGPFELTDMYDEDCLALNIFIPKTKSSTPKAIMVFCHGGSNQVGSGSLFDGSAIAAIGDVIIITINYRLNILGFLTPDSKIMSGNYGLHDQLLALKWISMNAKYFNGDPKRITYVGHSAGAANAILLAMSERSNGMIARVIAQSGGPLNQWAIDRNPRVRFDNVIQRNGMNPKQKLSQSNIERLKNLTAKEFRYMYHSGLEISPTYPYPVIDDDILTDNLEDLIRTGPLTNVDILIGATDDESLYFAEDHIFHHYLP</sequence>
<reference evidence="3" key="1">
    <citation type="submission" date="2021-02" db="EMBL/GenBank/DDBJ databases">
        <authorList>
            <person name="Nowell W R."/>
        </authorList>
    </citation>
    <scope>NUCLEOTIDE SEQUENCE</scope>
</reference>
<dbReference type="EMBL" id="CAJOBI010108274">
    <property type="protein sequence ID" value="CAF4621003.1"/>
    <property type="molecule type" value="Genomic_DNA"/>
</dbReference>
<dbReference type="Gene3D" id="3.40.50.1820">
    <property type="entry name" value="alpha/beta hydrolase"/>
    <property type="match status" value="1"/>
</dbReference>
<comment type="similarity">
    <text evidence="1">Belongs to the type-B carboxylesterase/lipase family.</text>
</comment>
<dbReference type="PANTHER" id="PTHR43903">
    <property type="entry name" value="NEUROLIGIN"/>
    <property type="match status" value="1"/>
</dbReference>
<name>A0A8S2ZCW2_9BILA</name>
<accession>A0A8S2ZCW2</accession>
<dbReference type="InterPro" id="IPR051093">
    <property type="entry name" value="Neuroligin/BSAL"/>
</dbReference>
<proteinExistence type="inferred from homology"/>
<feature type="non-terminal residue" evidence="3">
    <location>
        <position position="1"/>
    </location>
</feature>
<evidence type="ECO:0000259" key="2">
    <source>
        <dbReference type="Pfam" id="PF00135"/>
    </source>
</evidence>
<dbReference type="InterPro" id="IPR029058">
    <property type="entry name" value="AB_hydrolase_fold"/>
</dbReference>